<evidence type="ECO:0000256" key="2">
    <source>
        <dbReference type="ARBA" id="ARBA00022649"/>
    </source>
</evidence>
<evidence type="ECO:0000313" key="12">
    <source>
        <dbReference type="Proteomes" id="UP000663720"/>
    </source>
</evidence>
<keyword evidence="7" id="KW-0067">ATP-binding</keyword>
<name>A0A975B9H7_9BACT</name>
<evidence type="ECO:0000256" key="7">
    <source>
        <dbReference type="ARBA" id="ARBA00022840"/>
    </source>
</evidence>
<dbReference type="GO" id="GO:0046872">
    <property type="term" value="F:metal ion binding"/>
    <property type="evidence" value="ECO:0007669"/>
    <property type="project" value="UniProtKB-KW"/>
</dbReference>
<gene>
    <name evidence="11" type="ORF">dnl_34660</name>
</gene>
<evidence type="ECO:0000256" key="3">
    <source>
        <dbReference type="ARBA" id="ARBA00022679"/>
    </source>
</evidence>
<feature type="domain" description="Polymerase nucleotidyl transferase" evidence="10">
    <location>
        <begin position="11"/>
        <end position="93"/>
    </location>
</feature>
<dbReference type="KEGG" id="dli:dnl_34660"/>
<sequence>MQQKQIINVLMNLKEDADKQYKATLKGIFGSYARGEAKEDSDIDILVEFRKNATLLDLAGLGNFLEEKLQHKVDLVSQNAVREEIKPYLYSEIIYL</sequence>
<dbReference type="Gene3D" id="3.30.460.10">
    <property type="entry name" value="Beta Polymerase, domain 2"/>
    <property type="match status" value="1"/>
</dbReference>
<dbReference type="GO" id="GO:0016779">
    <property type="term" value="F:nucleotidyltransferase activity"/>
    <property type="evidence" value="ECO:0007669"/>
    <property type="project" value="UniProtKB-KW"/>
</dbReference>
<evidence type="ECO:0000256" key="8">
    <source>
        <dbReference type="ARBA" id="ARBA00022842"/>
    </source>
</evidence>
<proteinExistence type="inferred from homology"/>
<comment type="similarity">
    <text evidence="9">Belongs to the MntA antitoxin family.</text>
</comment>
<dbReference type="PANTHER" id="PTHR33571:SF12">
    <property type="entry name" value="BSL3053 PROTEIN"/>
    <property type="match status" value="1"/>
</dbReference>
<dbReference type="PANTHER" id="PTHR33571">
    <property type="entry name" value="SSL8005 PROTEIN"/>
    <property type="match status" value="1"/>
</dbReference>
<dbReference type="Pfam" id="PF01909">
    <property type="entry name" value="NTP_transf_2"/>
    <property type="match status" value="1"/>
</dbReference>
<reference evidence="11" key="1">
    <citation type="journal article" date="2021" name="Microb. Physiol.">
        <title>Proteogenomic Insights into the Physiology of Marine, Sulfate-Reducing, Filamentous Desulfonema limicola and Desulfonema magnum.</title>
        <authorList>
            <person name="Schnaars V."/>
            <person name="Wohlbrand L."/>
            <person name="Scheve S."/>
            <person name="Hinrichs C."/>
            <person name="Reinhardt R."/>
            <person name="Rabus R."/>
        </authorList>
    </citation>
    <scope>NUCLEOTIDE SEQUENCE</scope>
    <source>
        <strain evidence="11">5ac10</strain>
    </source>
</reference>
<dbReference type="InterPro" id="IPR002934">
    <property type="entry name" value="Polymerase_NTP_transf_dom"/>
</dbReference>
<keyword evidence="5" id="KW-0479">Metal-binding</keyword>
<keyword evidence="2" id="KW-1277">Toxin-antitoxin system</keyword>
<keyword evidence="8" id="KW-0460">Magnesium</keyword>
<dbReference type="GO" id="GO:0005524">
    <property type="term" value="F:ATP binding"/>
    <property type="evidence" value="ECO:0007669"/>
    <property type="project" value="UniProtKB-KW"/>
</dbReference>
<evidence type="ECO:0000256" key="9">
    <source>
        <dbReference type="ARBA" id="ARBA00038276"/>
    </source>
</evidence>
<dbReference type="CDD" id="cd05403">
    <property type="entry name" value="NT_KNTase_like"/>
    <property type="match status" value="1"/>
</dbReference>
<evidence type="ECO:0000256" key="5">
    <source>
        <dbReference type="ARBA" id="ARBA00022723"/>
    </source>
</evidence>
<dbReference type="EMBL" id="CP061799">
    <property type="protein sequence ID" value="QTA81137.1"/>
    <property type="molecule type" value="Genomic_DNA"/>
</dbReference>
<evidence type="ECO:0000313" key="11">
    <source>
        <dbReference type="EMBL" id="QTA81137.1"/>
    </source>
</evidence>
<keyword evidence="6" id="KW-0547">Nucleotide-binding</keyword>
<keyword evidence="12" id="KW-1185">Reference proteome</keyword>
<dbReference type="Proteomes" id="UP000663720">
    <property type="component" value="Chromosome"/>
</dbReference>
<dbReference type="RefSeq" id="WP_207687206.1">
    <property type="nucleotide sequence ID" value="NZ_CP061799.1"/>
</dbReference>
<dbReference type="InterPro" id="IPR043519">
    <property type="entry name" value="NT_sf"/>
</dbReference>
<dbReference type="InterPro" id="IPR052038">
    <property type="entry name" value="Type-VII_TA_antitoxin"/>
</dbReference>
<keyword evidence="4" id="KW-0548">Nucleotidyltransferase</keyword>
<protein>
    <submittedName>
        <fullName evidence="11">Nucleotidyltransferase domain-containing protein</fullName>
    </submittedName>
</protein>
<comment type="cofactor">
    <cofactor evidence="1">
        <name>Mg(2+)</name>
        <dbReference type="ChEBI" id="CHEBI:18420"/>
    </cofactor>
</comment>
<organism evidence="11 12">
    <name type="scientific">Desulfonema limicola</name>
    <dbReference type="NCBI Taxonomy" id="45656"/>
    <lineage>
        <taxon>Bacteria</taxon>
        <taxon>Pseudomonadati</taxon>
        <taxon>Thermodesulfobacteriota</taxon>
        <taxon>Desulfobacteria</taxon>
        <taxon>Desulfobacterales</taxon>
        <taxon>Desulfococcaceae</taxon>
        <taxon>Desulfonema</taxon>
    </lineage>
</organism>
<dbReference type="SUPFAM" id="SSF81301">
    <property type="entry name" value="Nucleotidyltransferase"/>
    <property type="match status" value="1"/>
</dbReference>
<evidence type="ECO:0000256" key="1">
    <source>
        <dbReference type="ARBA" id="ARBA00001946"/>
    </source>
</evidence>
<evidence type="ECO:0000256" key="6">
    <source>
        <dbReference type="ARBA" id="ARBA00022741"/>
    </source>
</evidence>
<dbReference type="AlphaFoldDB" id="A0A975B9H7"/>
<accession>A0A975B9H7</accession>
<evidence type="ECO:0000259" key="10">
    <source>
        <dbReference type="Pfam" id="PF01909"/>
    </source>
</evidence>
<keyword evidence="3" id="KW-0808">Transferase</keyword>
<evidence type="ECO:0000256" key="4">
    <source>
        <dbReference type="ARBA" id="ARBA00022695"/>
    </source>
</evidence>